<protein>
    <submittedName>
        <fullName evidence="3">Universal stress protein UspA</fullName>
    </submittedName>
</protein>
<evidence type="ECO:0000259" key="2">
    <source>
        <dbReference type="Pfam" id="PF00582"/>
    </source>
</evidence>
<dbReference type="SUPFAM" id="SSF52402">
    <property type="entry name" value="Adenine nucleotide alpha hydrolases-like"/>
    <property type="match status" value="2"/>
</dbReference>
<organism evidence="3 4">
    <name type="scientific">Hydrococcus rivularis NIES-593</name>
    <dbReference type="NCBI Taxonomy" id="1921803"/>
    <lineage>
        <taxon>Bacteria</taxon>
        <taxon>Bacillati</taxon>
        <taxon>Cyanobacteriota</taxon>
        <taxon>Cyanophyceae</taxon>
        <taxon>Pleurocapsales</taxon>
        <taxon>Hydrococcaceae</taxon>
        <taxon>Hydrococcus</taxon>
    </lineage>
</organism>
<dbReference type="Pfam" id="PF00582">
    <property type="entry name" value="Usp"/>
    <property type="match status" value="2"/>
</dbReference>
<dbReference type="AlphaFoldDB" id="A0A1U7HLS2"/>
<proteinExistence type="inferred from homology"/>
<evidence type="ECO:0000256" key="1">
    <source>
        <dbReference type="ARBA" id="ARBA00008791"/>
    </source>
</evidence>
<sequence>MLEKILYTDSGTGPTQDMLKVLMDIPAIKKAAITILHVIPPQITADAVTAKWEEGGKIIASILENVQLDPTKVSTMLRQGDPKDTVCQVAEEINADLIIMGSRGLKRLEAILENSVSQYVFQLTNRPMLLVKDDIYVKKIKRVMVALDKSAAAQYALDLTLFLLRDYPDAELFLARVNPDLKPELLPLSKAEMENNPILAPAAEKAKRMGVPYRCIVTGGKPGEQICNLVEENNIDLLVMGSPDRRPSVAKSLPDLDRLLGTSLSDYIRVNASCPVLLARKEDG</sequence>
<dbReference type="PANTHER" id="PTHR46268">
    <property type="entry name" value="STRESS RESPONSE PROTEIN NHAX"/>
    <property type="match status" value="1"/>
</dbReference>
<dbReference type="STRING" id="1921803.NIES593_07545"/>
<dbReference type="Gene3D" id="3.40.50.620">
    <property type="entry name" value="HUPs"/>
    <property type="match status" value="2"/>
</dbReference>
<gene>
    <name evidence="3" type="ORF">NIES593_07545</name>
</gene>
<feature type="domain" description="UspA" evidence="2">
    <location>
        <begin position="140"/>
        <end position="280"/>
    </location>
</feature>
<name>A0A1U7HLS2_9CYAN</name>
<dbReference type="CDD" id="cd00293">
    <property type="entry name" value="USP-like"/>
    <property type="match status" value="2"/>
</dbReference>
<dbReference type="EMBL" id="MRCB01000006">
    <property type="protein sequence ID" value="OKH24519.1"/>
    <property type="molecule type" value="Genomic_DNA"/>
</dbReference>
<dbReference type="OrthoDB" id="9777884at2"/>
<keyword evidence="4" id="KW-1185">Reference proteome</keyword>
<dbReference type="InterPro" id="IPR014729">
    <property type="entry name" value="Rossmann-like_a/b/a_fold"/>
</dbReference>
<evidence type="ECO:0000313" key="3">
    <source>
        <dbReference type="EMBL" id="OKH24519.1"/>
    </source>
</evidence>
<comment type="similarity">
    <text evidence="1">Belongs to the universal stress protein A family.</text>
</comment>
<dbReference type="Proteomes" id="UP000186868">
    <property type="component" value="Unassembled WGS sequence"/>
</dbReference>
<dbReference type="InterPro" id="IPR006015">
    <property type="entry name" value="Universal_stress_UspA"/>
</dbReference>
<feature type="domain" description="UspA" evidence="2">
    <location>
        <begin position="1"/>
        <end position="132"/>
    </location>
</feature>
<reference evidence="3 4" key="1">
    <citation type="submission" date="2016-11" db="EMBL/GenBank/DDBJ databases">
        <title>Draft Genome Sequences of Nine Cyanobacterial Strains from Diverse Habitats.</title>
        <authorList>
            <person name="Zhu T."/>
            <person name="Hou S."/>
            <person name="Lu X."/>
            <person name="Hess W.R."/>
        </authorList>
    </citation>
    <scope>NUCLEOTIDE SEQUENCE [LARGE SCALE GENOMIC DNA]</scope>
    <source>
        <strain evidence="3 4">NIES-593</strain>
    </source>
</reference>
<dbReference type="PANTHER" id="PTHR46268:SF8">
    <property type="entry name" value="UNIVERSAL STRESS PROTEIN SLL1388"/>
    <property type="match status" value="1"/>
</dbReference>
<accession>A0A1U7HLS2</accession>
<dbReference type="RefSeq" id="WP_073598999.1">
    <property type="nucleotide sequence ID" value="NZ_MRCB01000006.1"/>
</dbReference>
<dbReference type="PRINTS" id="PR01438">
    <property type="entry name" value="UNVRSLSTRESS"/>
</dbReference>
<comment type="caution">
    <text evidence="3">The sequence shown here is derived from an EMBL/GenBank/DDBJ whole genome shotgun (WGS) entry which is preliminary data.</text>
</comment>
<dbReference type="InterPro" id="IPR006016">
    <property type="entry name" value="UspA"/>
</dbReference>
<evidence type="ECO:0000313" key="4">
    <source>
        <dbReference type="Proteomes" id="UP000186868"/>
    </source>
</evidence>